<reference evidence="2" key="1">
    <citation type="submission" date="2019-08" db="EMBL/GenBank/DDBJ databases">
        <authorList>
            <person name="Kucharzyk K."/>
            <person name="Murdoch R.W."/>
            <person name="Higgins S."/>
            <person name="Loffler F."/>
        </authorList>
    </citation>
    <scope>NUCLEOTIDE SEQUENCE</scope>
</reference>
<name>A0A644XTB6_9ZZZZ</name>
<keyword evidence="1" id="KW-0472">Membrane</keyword>
<comment type="caution">
    <text evidence="2">The sequence shown here is derived from an EMBL/GenBank/DDBJ whole genome shotgun (WGS) entry which is preliminary data.</text>
</comment>
<feature type="transmembrane region" description="Helical" evidence="1">
    <location>
        <begin position="40"/>
        <end position="58"/>
    </location>
</feature>
<keyword evidence="1" id="KW-1133">Transmembrane helix</keyword>
<evidence type="ECO:0000313" key="2">
    <source>
        <dbReference type="EMBL" id="MPM19329.1"/>
    </source>
</evidence>
<dbReference type="EMBL" id="VSSQ01003156">
    <property type="protein sequence ID" value="MPM19329.1"/>
    <property type="molecule type" value="Genomic_DNA"/>
</dbReference>
<feature type="transmembrane region" description="Helical" evidence="1">
    <location>
        <begin position="16"/>
        <end position="33"/>
    </location>
</feature>
<accession>A0A644XTB6</accession>
<gene>
    <name evidence="2" type="ORF">SDC9_65752</name>
</gene>
<sequence length="118" mass="13441">METIVVAMQLLIAKPLLLWIPPLMLVGLLLKLLPDFPNRWIPVVLFFVAFLIASTWAIKTTTEIDQTVRIIDVVVKNGLGQGFLMASSAAILWDLFNGFLKSYRKKKNQRKEEEDITL</sequence>
<organism evidence="2">
    <name type="scientific">bioreactor metagenome</name>
    <dbReference type="NCBI Taxonomy" id="1076179"/>
    <lineage>
        <taxon>unclassified sequences</taxon>
        <taxon>metagenomes</taxon>
        <taxon>ecological metagenomes</taxon>
    </lineage>
</organism>
<dbReference type="AlphaFoldDB" id="A0A644XTB6"/>
<keyword evidence="1" id="KW-0812">Transmembrane</keyword>
<feature type="transmembrane region" description="Helical" evidence="1">
    <location>
        <begin position="78"/>
        <end position="100"/>
    </location>
</feature>
<protein>
    <submittedName>
        <fullName evidence="2">Uncharacterized protein</fullName>
    </submittedName>
</protein>
<proteinExistence type="predicted"/>
<evidence type="ECO:0000256" key="1">
    <source>
        <dbReference type="SAM" id="Phobius"/>
    </source>
</evidence>